<keyword evidence="1" id="KW-0732">Signal</keyword>
<name>A0A7S2X8Q6_9EUKA</name>
<reference evidence="2" key="1">
    <citation type="submission" date="2021-01" db="EMBL/GenBank/DDBJ databases">
        <authorList>
            <person name="Corre E."/>
            <person name="Pelletier E."/>
            <person name="Niang G."/>
            <person name="Scheremetjew M."/>
            <person name="Finn R."/>
            <person name="Kale V."/>
            <person name="Holt S."/>
            <person name="Cochrane G."/>
            <person name="Meng A."/>
            <person name="Brown T."/>
            <person name="Cohen L."/>
        </authorList>
    </citation>
    <scope>NUCLEOTIDE SEQUENCE</scope>
    <source>
        <strain evidence="2">CCMP622</strain>
    </source>
</reference>
<sequence>MNLANFFALMFHILHALANGFTQAIIRLDSYHTEYVLPRYLCRCRNLGLLLLVCCLGNKTLRQQTQTEKERKICCDKEEARATLQQDAFARVVRCLHRSPLSFPWLPCALLPLMVTSPLRNPEEHSNCHLRRTRATSNRHPLPVSNLTLHAAIMMYAAQ</sequence>
<accession>A0A7S2X8Q6</accession>
<feature type="signal peptide" evidence="1">
    <location>
        <begin position="1"/>
        <end position="18"/>
    </location>
</feature>
<evidence type="ECO:0000313" key="2">
    <source>
        <dbReference type="EMBL" id="CAD9753202.1"/>
    </source>
</evidence>
<dbReference type="EMBL" id="HBHP01007385">
    <property type="protein sequence ID" value="CAD9753202.1"/>
    <property type="molecule type" value="Transcribed_RNA"/>
</dbReference>
<evidence type="ECO:0000256" key="1">
    <source>
        <dbReference type="SAM" id="SignalP"/>
    </source>
</evidence>
<dbReference type="AlphaFoldDB" id="A0A7S2X8Q6"/>
<proteinExistence type="predicted"/>
<gene>
    <name evidence="2" type="ORF">LSP00402_LOCUS4583</name>
</gene>
<protein>
    <recommendedName>
        <fullName evidence="3">Secreted protein</fullName>
    </recommendedName>
</protein>
<organism evidence="2">
    <name type="scientific">Lotharella oceanica</name>
    <dbReference type="NCBI Taxonomy" id="641309"/>
    <lineage>
        <taxon>Eukaryota</taxon>
        <taxon>Sar</taxon>
        <taxon>Rhizaria</taxon>
        <taxon>Cercozoa</taxon>
        <taxon>Chlorarachniophyceae</taxon>
        <taxon>Lotharella</taxon>
    </lineage>
</organism>
<feature type="chain" id="PRO_5030522366" description="Secreted protein" evidence="1">
    <location>
        <begin position="19"/>
        <end position="159"/>
    </location>
</feature>
<evidence type="ECO:0008006" key="3">
    <source>
        <dbReference type="Google" id="ProtNLM"/>
    </source>
</evidence>